<geneLocation type="plasmid" evidence="2">
    <name>pUSDA257 fragment 2</name>
</geneLocation>
<protein>
    <submittedName>
        <fullName evidence="1">Uncharacterized protein</fullName>
    </submittedName>
</protein>
<dbReference type="AlphaFoldDB" id="I3XGL6"/>
<gene>
    <name evidence="1" type="ORF">USDA257_p03070</name>
</gene>
<dbReference type="EMBL" id="CP003565">
    <property type="protein sequence ID" value="AFL55022.1"/>
    <property type="molecule type" value="Genomic_DNA"/>
</dbReference>
<name>I3XGL6_SINF2</name>
<keyword evidence="1" id="KW-0614">Plasmid</keyword>
<evidence type="ECO:0000313" key="1">
    <source>
        <dbReference type="EMBL" id="AFL55022.1"/>
    </source>
</evidence>
<reference evidence="1" key="1">
    <citation type="journal article" date="2012" name="J. Bacteriol.">
        <title>Complete genome sequence of the broad-host-range strain Sinorhizobium fredii USDA257.</title>
        <authorList>
            <person name="Schuldes J."/>
            <person name="Rodriguez Orbegoso M."/>
            <person name="Schmeisser C."/>
            <person name="Krishnan H.B."/>
            <person name="Daniel R."/>
            <person name="Streit W.R."/>
        </authorList>
    </citation>
    <scope>NUCLEOTIDE SEQUENCE [LARGE SCALE GENOMIC DNA]</scope>
    <source>
        <strain evidence="1">USDA 257</strain>
        <plasmid evidence="1">pUSDA257</plasmid>
    </source>
</reference>
<organism evidence="1">
    <name type="scientific">Sinorhizobium fredii (strain USDA 257)</name>
    <dbReference type="NCBI Taxonomy" id="1185652"/>
    <lineage>
        <taxon>Bacteria</taxon>
        <taxon>Pseudomonadati</taxon>
        <taxon>Pseudomonadota</taxon>
        <taxon>Alphaproteobacteria</taxon>
        <taxon>Hyphomicrobiales</taxon>
        <taxon>Rhizobiaceae</taxon>
        <taxon>Sinorhizobium/Ensifer group</taxon>
        <taxon>Sinorhizobium</taxon>
    </lineage>
</organism>
<accession>I3XGL6</accession>
<proteinExistence type="predicted"/>
<evidence type="ECO:0000313" key="2">
    <source>
        <dbReference type="Proteomes" id="UP000006180"/>
    </source>
</evidence>
<sequence>MPLHKPRIQIAANVTPLEFAHEPASMHPRTDCQSYLRGRCLTVHSASNLYEFLNRISREWKNRAFA</sequence>
<dbReference type="HOGENOM" id="CLU_2828905_0_0_5"/>